<dbReference type="GO" id="GO:0052855">
    <property type="term" value="F:ADP-dependent NAD(P)H-hydrate dehydratase activity"/>
    <property type="evidence" value="ECO:0007669"/>
    <property type="project" value="TreeGrafter"/>
</dbReference>
<feature type="domain" description="YjeF C-terminal" evidence="6">
    <location>
        <begin position="1"/>
        <end position="172"/>
    </location>
</feature>
<evidence type="ECO:0000256" key="2">
    <source>
        <dbReference type="ARBA" id="ARBA00022840"/>
    </source>
</evidence>
<feature type="non-terminal residue" evidence="7">
    <location>
        <position position="1"/>
    </location>
</feature>
<name>A0A0P9CWQ9_9CHLR</name>
<reference evidence="7 8" key="1">
    <citation type="submission" date="2015-09" db="EMBL/GenBank/DDBJ databases">
        <title>Draft genome sequence of Kouleothrix aurantiaca JCM 19913.</title>
        <authorList>
            <person name="Hemp J."/>
        </authorList>
    </citation>
    <scope>NUCLEOTIDE SEQUENCE [LARGE SCALE GENOMIC DNA]</scope>
    <source>
        <strain evidence="7 8">COM-B</strain>
    </source>
</reference>
<dbReference type="GO" id="GO:0005524">
    <property type="term" value="F:ATP binding"/>
    <property type="evidence" value="ECO:0007669"/>
    <property type="project" value="UniProtKB-KW"/>
</dbReference>
<dbReference type="PANTHER" id="PTHR12592:SF0">
    <property type="entry name" value="ATP-DEPENDENT (S)-NAD(P)H-HYDRATE DEHYDRATASE"/>
    <property type="match status" value="1"/>
</dbReference>
<evidence type="ECO:0000256" key="1">
    <source>
        <dbReference type="ARBA" id="ARBA00022741"/>
    </source>
</evidence>
<dbReference type="SUPFAM" id="SSF53613">
    <property type="entry name" value="Ribokinase-like"/>
    <property type="match status" value="1"/>
</dbReference>
<dbReference type="InterPro" id="IPR029056">
    <property type="entry name" value="Ribokinase-like"/>
</dbReference>
<evidence type="ECO:0000256" key="3">
    <source>
        <dbReference type="ARBA" id="ARBA00022857"/>
    </source>
</evidence>
<evidence type="ECO:0000256" key="5">
    <source>
        <dbReference type="ARBA" id="ARBA00023239"/>
    </source>
</evidence>
<dbReference type="PATRIC" id="fig|186479.3.peg.1336"/>
<sequence>GMSPEKPAERQRPELPPTVIDADGLTLLSQIDQWWEHAPQGTCVLTPHPGEMKRLLGTEELGDDRIQVGEEAARSWGQIVVLKGATTVVAHPEGRTAVNDGGNPALATAGTGDVLAGAIAGLLAQGLAPYDAAVLGVYLHSAAGRLVRDEIGDMGALASDLLPRLPLAIRALKST</sequence>
<dbReference type="GO" id="GO:0016301">
    <property type="term" value="F:kinase activity"/>
    <property type="evidence" value="ECO:0007669"/>
    <property type="project" value="UniProtKB-KW"/>
</dbReference>
<dbReference type="AlphaFoldDB" id="A0A0P9CWQ9"/>
<dbReference type="Gene3D" id="3.40.1190.20">
    <property type="match status" value="1"/>
</dbReference>
<keyword evidence="8" id="KW-1185">Reference proteome</keyword>
<dbReference type="Proteomes" id="UP000050509">
    <property type="component" value="Unassembled WGS sequence"/>
</dbReference>
<dbReference type="PROSITE" id="PS01050">
    <property type="entry name" value="YJEF_C_2"/>
    <property type="match status" value="1"/>
</dbReference>
<keyword evidence="3" id="KW-0521">NADP</keyword>
<dbReference type="EMBL" id="LJCR01001306">
    <property type="protein sequence ID" value="KPV50598.1"/>
    <property type="molecule type" value="Genomic_DNA"/>
</dbReference>
<evidence type="ECO:0000313" key="7">
    <source>
        <dbReference type="EMBL" id="KPV50598.1"/>
    </source>
</evidence>
<keyword evidence="7" id="KW-0418">Kinase</keyword>
<dbReference type="CDD" id="cd01171">
    <property type="entry name" value="YXKO-related"/>
    <property type="match status" value="1"/>
</dbReference>
<protein>
    <submittedName>
        <fullName evidence="7">Carbohydrate kinase</fullName>
    </submittedName>
</protein>
<evidence type="ECO:0000256" key="4">
    <source>
        <dbReference type="ARBA" id="ARBA00023027"/>
    </source>
</evidence>
<dbReference type="GO" id="GO:0052856">
    <property type="term" value="F:NAD(P)HX epimerase activity"/>
    <property type="evidence" value="ECO:0007669"/>
    <property type="project" value="TreeGrafter"/>
</dbReference>
<proteinExistence type="predicted"/>
<comment type="caution">
    <text evidence="7">The sequence shown here is derived from an EMBL/GenBank/DDBJ whole genome shotgun (WGS) entry which is preliminary data.</text>
</comment>
<dbReference type="NCBIfam" id="TIGR00196">
    <property type="entry name" value="yjeF_cterm"/>
    <property type="match status" value="1"/>
</dbReference>
<keyword evidence="1" id="KW-0547">Nucleotide-binding</keyword>
<accession>A0A0P9CWQ9</accession>
<organism evidence="7 8">
    <name type="scientific">Kouleothrix aurantiaca</name>
    <dbReference type="NCBI Taxonomy" id="186479"/>
    <lineage>
        <taxon>Bacteria</taxon>
        <taxon>Bacillati</taxon>
        <taxon>Chloroflexota</taxon>
        <taxon>Chloroflexia</taxon>
        <taxon>Chloroflexales</taxon>
        <taxon>Roseiflexineae</taxon>
        <taxon>Roseiflexaceae</taxon>
        <taxon>Kouleothrix</taxon>
    </lineage>
</organism>
<keyword evidence="5" id="KW-0456">Lyase</keyword>
<dbReference type="GO" id="GO:0110051">
    <property type="term" value="P:metabolite repair"/>
    <property type="evidence" value="ECO:0007669"/>
    <property type="project" value="TreeGrafter"/>
</dbReference>
<keyword evidence="2" id="KW-0067">ATP-binding</keyword>
<dbReference type="InterPro" id="IPR000631">
    <property type="entry name" value="CARKD"/>
</dbReference>
<gene>
    <name evidence="7" type="ORF">SE17_25975</name>
</gene>
<evidence type="ECO:0000259" key="6">
    <source>
        <dbReference type="PROSITE" id="PS51383"/>
    </source>
</evidence>
<dbReference type="InterPro" id="IPR017953">
    <property type="entry name" value="Carbohydrate_kinase_pred_CS"/>
</dbReference>
<keyword evidence="4" id="KW-0520">NAD</keyword>
<dbReference type="PANTHER" id="PTHR12592">
    <property type="entry name" value="ATP-DEPENDENT (S)-NAD(P)H-HYDRATE DEHYDRATASE FAMILY MEMBER"/>
    <property type="match status" value="1"/>
</dbReference>
<dbReference type="PROSITE" id="PS51383">
    <property type="entry name" value="YJEF_C_3"/>
    <property type="match status" value="1"/>
</dbReference>
<dbReference type="Pfam" id="PF01256">
    <property type="entry name" value="Carb_kinase"/>
    <property type="match status" value="1"/>
</dbReference>
<keyword evidence="7" id="KW-0808">Transferase</keyword>
<evidence type="ECO:0000313" key="8">
    <source>
        <dbReference type="Proteomes" id="UP000050509"/>
    </source>
</evidence>